<evidence type="ECO:0000313" key="2">
    <source>
        <dbReference type="EMBL" id="RKR93486.1"/>
    </source>
</evidence>
<gene>
    <name evidence="2" type="ORF">DFJ75_0270</name>
</gene>
<organism evidence="2 3">
    <name type="scientific">Williamsia marianensis</name>
    <dbReference type="NCBI Taxonomy" id="85044"/>
    <lineage>
        <taxon>Bacteria</taxon>
        <taxon>Bacillati</taxon>
        <taxon>Actinomycetota</taxon>
        <taxon>Actinomycetes</taxon>
        <taxon>Mycobacteriales</taxon>
        <taxon>Nocardiaceae</taxon>
        <taxon>Williamsia</taxon>
    </lineage>
</organism>
<dbReference type="InterPro" id="IPR006016">
    <property type="entry name" value="UspA"/>
</dbReference>
<dbReference type="Pfam" id="PF00582">
    <property type="entry name" value="Usp"/>
    <property type="match status" value="1"/>
</dbReference>
<dbReference type="Proteomes" id="UP000274762">
    <property type="component" value="Unassembled WGS sequence"/>
</dbReference>
<protein>
    <submittedName>
        <fullName evidence="2">Universal stress protein family protein</fullName>
    </submittedName>
</protein>
<dbReference type="InterPro" id="IPR014729">
    <property type="entry name" value="Rossmann-like_a/b/a_fold"/>
</dbReference>
<dbReference type="Gene3D" id="3.40.50.620">
    <property type="entry name" value="HUPs"/>
    <property type="match status" value="1"/>
</dbReference>
<accession>A0A495JWT6</accession>
<dbReference type="RefSeq" id="WP_062796452.1">
    <property type="nucleotide sequence ID" value="NZ_CBCRXS010000001.1"/>
</dbReference>
<evidence type="ECO:0000313" key="3">
    <source>
        <dbReference type="Proteomes" id="UP000274762"/>
    </source>
</evidence>
<comment type="caution">
    <text evidence="2">The sequence shown here is derived from an EMBL/GenBank/DDBJ whole genome shotgun (WGS) entry which is preliminary data.</text>
</comment>
<sequence>MADKMLSHFYRGQFVAHTTTRQDGPIVLGCNGSEESTRAITAASRLAGGPADVILVCAIRAPSPPPRPTRLHDALKAEAYLLTDRATVDEVLRRGTEVALVAGLRPLAALYLRGDPVRVLLSTAERYQSPTIIAGMSGQSPSRLVRRLARRLPSDVALIATDGTTHLRSRPASTTQLRNQTKAWRALHRPATA</sequence>
<dbReference type="SUPFAM" id="SSF52402">
    <property type="entry name" value="Adenine nucleotide alpha hydrolases-like"/>
    <property type="match status" value="1"/>
</dbReference>
<feature type="domain" description="UspA" evidence="1">
    <location>
        <begin position="25"/>
        <end position="144"/>
    </location>
</feature>
<evidence type="ECO:0000259" key="1">
    <source>
        <dbReference type="Pfam" id="PF00582"/>
    </source>
</evidence>
<dbReference type="EMBL" id="RBKV01000001">
    <property type="protein sequence ID" value="RKR93486.1"/>
    <property type="molecule type" value="Genomic_DNA"/>
</dbReference>
<reference evidence="2 3" key="1">
    <citation type="submission" date="2018-10" db="EMBL/GenBank/DDBJ databases">
        <title>Sequencing the genomes of 1000 actinobacteria strains.</title>
        <authorList>
            <person name="Klenk H.-P."/>
        </authorList>
    </citation>
    <scope>NUCLEOTIDE SEQUENCE [LARGE SCALE GENOMIC DNA]</scope>
    <source>
        <strain evidence="2 3">DSM 44343</strain>
    </source>
</reference>
<name>A0A495JWT6_WILMA</name>
<dbReference type="AlphaFoldDB" id="A0A495JWT6"/>
<dbReference type="OrthoDB" id="4380370at2"/>
<proteinExistence type="predicted"/>